<dbReference type="PANTHER" id="PTHR30143:SF0">
    <property type="entry name" value="2-KETO-4-PENTENOATE HYDRATASE"/>
    <property type="match status" value="1"/>
</dbReference>
<gene>
    <name evidence="1" type="ORF">SAMN05444336_101995</name>
</gene>
<dbReference type="AlphaFoldDB" id="A0A1H2TGY0"/>
<sequence>MTDPNPAPAPDPELVAALVADIRARAPFRDPGEVAIPDKAAAYAVQAAVVAALAPDHGGIGGRKIAWNWPDQIASQGLGEPAAACVLADMIVPSGVALEAADYRSFAIEPEIAAVLKSPLAPREGGHDRASAAAAVGRFHPAFEFLDPRAGKGPRPFAIVAQNINSRGLALGGPGLTPDEVDDGFWTGLRSLVTQDGETILDVTPGWPMHPLDSVAFLANRFNALGQTLAAGETLLLGTHLPPRPIAAPASLRFEAGALGAVAFTLA</sequence>
<dbReference type="STRING" id="356660.SAMN05444336_101995"/>
<accession>A0A1H2TGY0</accession>
<dbReference type="InterPro" id="IPR050772">
    <property type="entry name" value="Hydratase-Decarb/MhpD_sf"/>
</dbReference>
<dbReference type="EMBL" id="FNMZ01000001">
    <property type="protein sequence ID" value="SDW43226.1"/>
    <property type="molecule type" value="Genomic_DNA"/>
</dbReference>
<name>A0A1H2TGY0_9RHOB</name>
<dbReference type="OrthoDB" id="9792137at2"/>
<keyword evidence="2" id="KW-1185">Reference proteome</keyword>
<reference evidence="1 2" key="1">
    <citation type="submission" date="2016-10" db="EMBL/GenBank/DDBJ databases">
        <authorList>
            <person name="de Groot N.N."/>
        </authorList>
    </citation>
    <scope>NUCLEOTIDE SEQUENCE [LARGE SCALE GENOMIC DNA]</scope>
    <source>
        <strain evidence="1 2">DSM 17890</strain>
    </source>
</reference>
<evidence type="ECO:0000313" key="2">
    <source>
        <dbReference type="Proteomes" id="UP000199118"/>
    </source>
</evidence>
<dbReference type="Gene3D" id="3.90.850.10">
    <property type="entry name" value="Fumarylacetoacetase-like, C-terminal domain"/>
    <property type="match status" value="1"/>
</dbReference>
<evidence type="ECO:0000313" key="1">
    <source>
        <dbReference type="EMBL" id="SDW43226.1"/>
    </source>
</evidence>
<dbReference type="GO" id="GO:0008684">
    <property type="term" value="F:2-oxopent-4-enoate hydratase activity"/>
    <property type="evidence" value="ECO:0007669"/>
    <property type="project" value="TreeGrafter"/>
</dbReference>
<dbReference type="SUPFAM" id="SSF56529">
    <property type="entry name" value="FAH"/>
    <property type="match status" value="1"/>
</dbReference>
<dbReference type="GO" id="GO:0005737">
    <property type="term" value="C:cytoplasm"/>
    <property type="evidence" value="ECO:0007669"/>
    <property type="project" value="TreeGrafter"/>
</dbReference>
<dbReference type="Proteomes" id="UP000199118">
    <property type="component" value="Unassembled WGS sequence"/>
</dbReference>
<protein>
    <submittedName>
        <fullName evidence="1">2-keto-4-pentenoate hydratase</fullName>
    </submittedName>
</protein>
<proteinExistence type="predicted"/>
<dbReference type="RefSeq" id="WP_092679976.1">
    <property type="nucleotide sequence ID" value="NZ_FNMZ01000001.1"/>
</dbReference>
<dbReference type="InterPro" id="IPR036663">
    <property type="entry name" value="Fumarylacetoacetase_C_sf"/>
</dbReference>
<dbReference type="PANTHER" id="PTHR30143">
    <property type="entry name" value="ACID HYDRATASE"/>
    <property type="match status" value="1"/>
</dbReference>
<organism evidence="1 2">
    <name type="scientific">Albimonas donghaensis</name>
    <dbReference type="NCBI Taxonomy" id="356660"/>
    <lineage>
        <taxon>Bacteria</taxon>
        <taxon>Pseudomonadati</taxon>
        <taxon>Pseudomonadota</taxon>
        <taxon>Alphaproteobacteria</taxon>
        <taxon>Rhodobacterales</taxon>
        <taxon>Paracoccaceae</taxon>
        <taxon>Albimonas</taxon>
    </lineage>
</organism>